<dbReference type="GO" id="GO:0009289">
    <property type="term" value="C:pilus"/>
    <property type="evidence" value="ECO:0007669"/>
    <property type="project" value="InterPro"/>
</dbReference>
<evidence type="ECO:0000259" key="2">
    <source>
        <dbReference type="Pfam" id="PF00419"/>
    </source>
</evidence>
<dbReference type="RefSeq" id="WP_139539552.1">
    <property type="nucleotide sequence ID" value="NZ_CABEJC010000021.1"/>
</dbReference>
<dbReference type="Gene3D" id="2.60.40.1090">
    <property type="entry name" value="Fimbrial-type adhesion domain"/>
    <property type="match status" value="1"/>
</dbReference>
<keyword evidence="1" id="KW-0732">Signal</keyword>
<dbReference type="SUPFAM" id="SSF49401">
    <property type="entry name" value="Bacterial adhesins"/>
    <property type="match status" value="1"/>
</dbReference>
<dbReference type="InterPro" id="IPR008966">
    <property type="entry name" value="Adhesion_dom_sf"/>
</dbReference>
<dbReference type="AlphaFoldDB" id="A0A564LVT7"/>
<feature type="domain" description="Fimbrial-type adhesion" evidence="2">
    <location>
        <begin position="32"/>
        <end position="182"/>
    </location>
</feature>
<dbReference type="EMBL" id="CABGHF010000023">
    <property type="protein sequence ID" value="VUS85786.1"/>
    <property type="molecule type" value="Genomic_DNA"/>
</dbReference>
<dbReference type="Proteomes" id="UP000318370">
    <property type="component" value="Unassembled WGS sequence"/>
</dbReference>
<dbReference type="GO" id="GO:0043709">
    <property type="term" value="P:cell adhesion involved in single-species biofilm formation"/>
    <property type="evidence" value="ECO:0007669"/>
    <property type="project" value="TreeGrafter"/>
</dbReference>
<feature type="signal peptide" evidence="1">
    <location>
        <begin position="1"/>
        <end position="22"/>
    </location>
</feature>
<dbReference type="InterPro" id="IPR036937">
    <property type="entry name" value="Adhesion_dom_fimbrial_sf"/>
</dbReference>
<gene>
    <name evidence="3" type="primary">papK</name>
    <name evidence="3" type="ORF">SB6408_01338</name>
</gene>
<organism evidence="3 4">
    <name type="scientific">Klebsiella spallanzanii</name>
    <dbReference type="NCBI Taxonomy" id="2587528"/>
    <lineage>
        <taxon>Bacteria</taxon>
        <taxon>Pseudomonadati</taxon>
        <taxon>Pseudomonadota</taxon>
        <taxon>Gammaproteobacteria</taxon>
        <taxon>Enterobacterales</taxon>
        <taxon>Enterobacteriaceae</taxon>
        <taxon>Klebsiella/Raoultella group</taxon>
        <taxon>Klebsiella</taxon>
    </lineage>
</organism>
<dbReference type="PANTHER" id="PTHR33420">
    <property type="entry name" value="FIMBRIAL SUBUNIT ELFA-RELATED"/>
    <property type="match status" value="1"/>
</dbReference>
<evidence type="ECO:0000256" key="1">
    <source>
        <dbReference type="SAM" id="SignalP"/>
    </source>
</evidence>
<dbReference type="InterPro" id="IPR050263">
    <property type="entry name" value="Bact_Fimbrial_Adh_Pro"/>
</dbReference>
<accession>A0A564LVT7</accession>
<dbReference type="PANTHER" id="PTHR33420:SF26">
    <property type="entry name" value="FIMBRIAL SUBUNIT"/>
    <property type="match status" value="1"/>
</dbReference>
<protein>
    <submittedName>
        <fullName evidence="3">Fimbrial adapter PapK</fullName>
    </submittedName>
</protein>
<reference evidence="3 4" key="1">
    <citation type="submission" date="2019-07" db="EMBL/GenBank/DDBJ databases">
        <authorList>
            <person name="Brisse S."/>
            <person name="Rodrigues C."/>
            <person name="Thorpe H."/>
        </authorList>
    </citation>
    <scope>NUCLEOTIDE SEQUENCE [LARGE SCALE GENOMIC DNA]</scope>
    <source>
        <strain evidence="3">SB6408</strain>
    </source>
</reference>
<name>A0A564LVT7_9ENTR</name>
<sequence length="182" mass="19297">MRQFIASIILIFSLSTTSPAHAIGELIGGDLNFKGTVVAQGCSIVPSSQSVAVDFGEISTRTLYMQGKSQLKSFVIELQDCSTAVFNTVSVTFNGQKNVNMIDRLAITPVASSTVSGIGIGFEESDGTPISLESPTTAVALSESTMQLSFNAFVEGEQDALNNKTLQAGAFQATAYYTLNYQ</sequence>
<proteinExistence type="predicted"/>
<evidence type="ECO:0000313" key="3">
    <source>
        <dbReference type="EMBL" id="VUS85786.1"/>
    </source>
</evidence>
<dbReference type="InterPro" id="IPR000259">
    <property type="entry name" value="Adhesion_dom_fimbrial"/>
</dbReference>
<evidence type="ECO:0000313" key="4">
    <source>
        <dbReference type="Proteomes" id="UP000318370"/>
    </source>
</evidence>
<feature type="chain" id="PRO_5022246760" evidence="1">
    <location>
        <begin position="23"/>
        <end position="182"/>
    </location>
</feature>
<dbReference type="Pfam" id="PF00419">
    <property type="entry name" value="Fimbrial"/>
    <property type="match status" value="1"/>
</dbReference>